<organism evidence="2 3">
    <name type="scientific">Candidatus Sysuiplasma superficiale</name>
    <dbReference type="NCBI Taxonomy" id="2823368"/>
    <lineage>
        <taxon>Archaea</taxon>
        <taxon>Methanobacteriati</taxon>
        <taxon>Thermoplasmatota</taxon>
        <taxon>Thermoplasmata</taxon>
        <taxon>Candidatus Sysuiplasmatales</taxon>
        <taxon>Candidatus Sysuiplasmataceae</taxon>
        <taxon>Candidatus Sysuiplasma</taxon>
    </lineage>
</organism>
<sequence>MTPRKQIMEIKGRELEYLERRGQRIRKMSISVDASCNVIVRAPAWAAHGDVEKFIAENYSWIENSLAEMSASRRQPIDGTDGSVAILHGKEMTVMTHPTNDA</sequence>
<gene>
    <name evidence="2" type="ORF">KIY12_05145</name>
</gene>
<evidence type="ECO:0000313" key="3">
    <source>
        <dbReference type="Proteomes" id="UP000750197"/>
    </source>
</evidence>
<dbReference type="AlphaFoldDB" id="A0A8J8CD88"/>
<comment type="caution">
    <text evidence="2">The sequence shown here is derived from an EMBL/GenBank/DDBJ whole genome shotgun (WGS) entry which is preliminary data.</text>
</comment>
<evidence type="ECO:0000259" key="1">
    <source>
        <dbReference type="Pfam" id="PF01863"/>
    </source>
</evidence>
<dbReference type="InterPro" id="IPR002725">
    <property type="entry name" value="YgjP-like_metallopeptidase"/>
</dbReference>
<feature type="non-terminal residue" evidence="2">
    <location>
        <position position="102"/>
    </location>
</feature>
<protein>
    <submittedName>
        <fullName evidence="2">DUF45 domain-containing protein</fullName>
    </submittedName>
</protein>
<dbReference type="Proteomes" id="UP000750197">
    <property type="component" value="Unassembled WGS sequence"/>
</dbReference>
<dbReference type="Pfam" id="PF01863">
    <property type="entry name" value="YgjP-like"/>
    <property type="match status" value="1"/>
</dbReference>
<evidence type="ECO:0000313" key="2">
    <source>
        <dbReference type="EMBL" id="MBX8644095.1"/>
    </source>
</evidence>
<name>A0A8J8CD88_9ARCH</name>
<proteinExistence type="predicted"/>
<accession>A0A8J8CD88</accession>
<reference evidence="2" key="1">
    <citation type="submission" date="2021-05" db="EMBL/GenBank/DDBJ databases">
        <title>Genomic insights into ecological role and evolution of a novel Thermoplasmata order Candidatus Sysuiplasmatales.</title>
        <authorList>
            <person name="Yuan Y."/>
        </authorList>
    </citation>
    <scope>NUCLEOTIDE SEQUENCE</scope>
    <source>
        <strain evidence="2">TUT19-bin139</strain>
    </source>
</reference>
<feature type="domain" description="YgjP-like metallopeptidase" evidence="1">
    <location>
        <begin position="26"/>
        <end position="100"/>
    </location>
</feature>
<dbReference type="EMBL" id="JAHEAC010000037">
    <property type="protein sequence ID" value="MBX8644095.1"/>
    <property type="molecule type" value="Genomic_DNA"/>
</dbReference>